<gene>
    <name evidence="2" type="ORF">O181_028146</name>
</gene>
<sequence length="308" mass="35340">MAPSEALRVVDVNQIKCIHFGCVAIFSSTKLINALVEFRPFTTMREVKVNQWHELSQFLFFKRYFTDQIAINRELLEGFMLSIGWHKCSTKSEPFGIYRSLQKIEDAKDEWQNQGANLSLVGCILGQSFQYFGDKLFQKIQTCYKSLRVPSFNQVNYEANISTNQGAFELASPLPFTLNVLNPFPHLDKDASLYALGLWVQADKQTGHIQKDASKLCTGGKLVFPNEHFWIYLSECQGLIKVVWAISTFFHYNDPAQDNKSMTLVGMSAQCSRSSTKKMWQKSNGYYEIEKRACYHVRESNKISSQLK</sequence>
<feature type="domain" description="Tet-like 2OG-Fe(II) oxygenase" evidence="1">
    <location>
        <begin position="48"/>
        <end position="252"/>
    </location>
</feature>
<accession>A0A9Q3CNL0</accession>
<protein>
    <recommendedName>
        <fullName evidence="1">Tet-like 2OG-Fe(II) oxygenase domain-containing protein</fullName>
    </recommendedName>
</protein>
<dbReference type="Proteomes" id="UP000765509">
    <property type="component" value="Unassembled WGS sequence"/>
</dbReference>
<dbReference type="EMBL" id="AVOT02009599">
    <property type="protein sequence ID" value="MBW0488431.1"/>
    <property type="molecule type" value="Genomic_DNA"/>
</dbReference>
<evidence type="ECO:0000259" key="1">
    <source>
        <dbReference type="Pfam" id="PF20515"/>
    </source>
</evidence>
<proteinExistence type="predicted"/>
<dbReference type="AlphaFoldDB" id="A0A9Q3CNL0"/>
<dbReference type="InterPro" id="IPR046798">
    <property type="entry name" value="2OG-FeII_Oxy_6"/>
</dbReference>
<evidence type="ECO:0000313" key="2">
    <source>
        <dbReference type="EMBL" id="MBW0488431.1"/>
    </source>
</evidence>
<evidence type="ECO:0000313" key="3">
    <source>
        <dbReference type="Proteomes" id="UP000765509"/>
    </source>
</evidence>
<organism evidence="2 3">
    <name type="scientific">Austropuccinia psidii MF-1</name>
    <dbReference type="NCBI Taxonomy" id="1389203"/>
    <lineage>
        <taxon>Eukaryota</taxon>
        <taxon>Fungi</taxon>
        <taxon>Dikarya</taxon>
        <taxon>Basidiomycota</taxon>
        <taxon>Pucciniomycotina</taxon>
        <taxon>Pucciniomycetes</taxon>
        <taxon>Pucciniales</taxon>
        <taxon>Sphaerophragmiaceae</taxon>
        <taxon>Austropuccinia</taxon>
    </lineage>
</organism>
<reference evidence="2" key="1">
    <citation type="submission" date="2021-03" db="EMBL/GenBank/DDBJ databases">
        <title>Draft genome sequence of rust myrtle Austropuccinia psidii MF-1, a brazilian biotype.</title>
        <authorList>
            <person name="Quecine M.C."/>
            <person name="Pachon D.M.R."/>
            <person name="Bonatelli M.L."/>
            <person name="Correr F.H."/>
            <person name="Franceschini L.M."/>
            <person name="Leite T.F."/>
            <person name="Margarido G.R.A."/>
            <person name="Almeida C.A."/>
            <person name="Ferrarezi J.A."/>
            <person name="Labate C.A."/>
        </authorList>
    </citation>
    <scope>NUCLEOTIDE SEQUENCE</scope>
    <source>
        <strain evidence="2">MF-1</strain>
    </source>
</reference>
<dbReference type="OrthoDB" id="2503998at2759"/>
<name>A0A9Q3CNL0_9BASI</name>
<comment type="caution">
    <text evidence="2">The sequence shown here is derived from an EMBL/GenBank/DDBJ whole genome shotgun (WGS) entry which is preliminary data.</text>
</comment>
<keyword evidence="3" id="KW-1185">Reference proteome</keyword>
<dbReference type="Pfam" id="PF20515">
    <property type="entry name" value="2OG-FeII_Oxy_6"/>
    <property type="match status" value="1"/>
</dbReference>